<gene>
    <name evidence="1" type="ORF">A3Q56_08497</name>
</gene>
<comment type="caution">
    <text evidence="1">The sequence shown here is derived from an EMBL/GenBank/DDBJ whole genome shotgun (WGS) entry which is preliminary data.</text>
</comment>
<accession>A0A177AQX4</accession>
<protein>
    <submittedName>
        <fullName evidence="1">Uncharacterized protein</fullName>
    </submittedName>
</protein>
<name>A0A177AQX4_9BILA</name>
<organism evidence="1 2">
    <name type="scientific">Intoshia linei</name>
    <dbReference type="NCBI Taxonomy" id="1819745"/>
    <lineage>
        <taxon>Eukaryota</taxon>
        <taxon>Metazoa</taxon>
        <taxon>Spiralia</taxon>
        <taxon>Lophotrochozoa</taxon>
        <taxon>Mesozoa</taxon>
        <taxon>Orthonectida</taxon>
        <taxon>Rhopaluridae</taxon>
        <taxon>Intoshia</taxon>
    </lineage>
</organism>
<evidence type="ECO:0000313" key="1">
    <source>
        <dbReference type="EMBL" id="OAF63801.1"/>
    </source>
</evidence>
<dbReference type="Proteomes" id="UP000078046">
    <property type="component" value="Unassembled WGS sequence"/>
</dbReference>
<evidence type="ECO:0000313" key="2">
    <source>
        <dbReference type="Proteomes" id="UP000078046"/>
    </source>
</evidence>
<dbReference type="EMBL" id="LWCA01002555">
    <property type="protein sequence ID" value="OAF63801.1"/>
    <property type="molecule type" value="Genomic_DNA"/>
</dbReference>
<sequence>MPTSKNKQSPAELLYGRSLSLPFIPRSILINNTRNRFIYSAKSNQPYTNLGLNEILINMYQNNLLFIPDFSNEMIQLLQNYNNNISVRIIVPKNLLYRSN</sequence>
<reference evidence="1 2" key="1">
    <citation type="submission" date="2016-04" db="EMBL/GenBank/DDBJ databases">
        <title>The genome of Intoshia linei affirms orthonectids as highly simplified spiralians.</title>
        <authorList>
            <person name="Mikhailov K.V."/>
            <person name="Slusarev G.S."/>
            <person name="Nikitin M.A."/>
            <person name="Logacheva M.D."/>
            <person name="Penin A."/>
            <person name="Aleoshin V."/>
            <person name="Panchin Y.V."/>
        </authorList>
    </citation>
    <scope>NUCLEOTIDE SEQUENCE [LARGE SCALE GENOMIC DNA]</scope>
    <source>
        <strain evidence="1">Intl2013</strain>
        <tissue evidence="1">Whole animal</tissue>
    </source>
</reference>
<keyword evidence="2" id="KW-1185">Reference proteome</keyword>
<dbReference type="AlphaFoldDB" id="A0A177AQX4"/>
<proteinExistence type="predicted"/>